<proteinExistence type="predicted"/>
<feature type="signal peptide" evidence="1">
    <location>
        <begin position="1"/>
        <end position="26"/>
    </location>
</feature>
<feature type="chain" id="PRO_5035148442" description="BT-1020-like structural beta-sandwich domain-containing protein" evidence="1">
    <location>
        <begin position="27"/>
        <end position="707"/>
    </location>
</feature>
<organism evidence="3 4">
    <name type="scientific">Longispora fulva</name>
    <dbReference type="NCBI Taxonomy" id="619741"/>
    <lineage>
        <taxon>Bacteria</taxon>
        <taxon>Bacillati</taxon>
        <taxon>Actinomycetota</taxon>
        <taxon>Actinomycetes</taxon>
        <taxon>Micromonosporales</taxon>
        <taxon>Micromonosporaceae</taxon>
        <taxon>Longispora</taxon>
    </lineage>
</organism>
<dbReference type="AlphaFoldDB" id="A0A8J7KIC0"/>
<gene>
    <name evidence="3" type="ORF">IW245_002188</name>
</gene>
<reference evidence="3" key="1">
    <citation type="submission" date="2020-11" db="EMBL/GenBank/DDBJ databases">
        <title>Sequencing the genomes of 1000 actinobacteria strains.</title>
        <authorList>
            <person name="Klenk H.-P."/>
        </authorList>
    </citation>
    <scope>NUCLEOTIDE SEQUENCE</scope>
    <source>
        <strain evidence="3">DSM 45356</strain>
    </source>
</reference>
<dbReference type="InterPro" id="IPR011050">
    <property type="entry name" value="Pectin_lyase_fold/virulence"/>
</dbReference>
<dbReference type="RefSeq" id="WP_197003037.1">
    <property type="nucleotide sequence ID" value="NZ_BONS01000001.1"/>
</dbReference>
<keyword evidence="4" id="KW-1185">Reference proteome</keyword>
<dbReference type="InterPro" id="IPR012334">
    <property type="entry name" value="Pectin_lyas_fold"/>
</dbReference>
<protein>
    <recommendedName>
        <fullName evidence="2">BT-1020-like structural beta-sandwich domain-containing protein</fullName>
    </recommendedName>
</protein>
<evidence type="ECO:0000256" key="1">
    <source>
        <dbReference type="SAM" id="SignalP"/>
    </source>
</evidence>
<dbReference type="Pfam" id="PF22585">
    <property type="entry name" value="Sialidase-like_CBM"/>
    <property type="match status" value="1"/>
</dbReference>
<keyword evidence="1" id="KW-0732">Signal</keyword>
<name>A0A8J7KIC0_9ACTN</name>
<comment type="caution">
    <text evidence="3">The sequence shown here is derived from an EMBL/GenBank/DDBJ whole genome shotgun (WGS) entry which is preliminary data.</text>
</comment>
<accession>A0A8J7KIC0</accession>
<dbReference type="Gene3D" id="2.160.20.10">
    <property type="entry name" value="Single-stranded right-handed beta-helix, Pectin lyase-like"/>
    <property type="match status" value="2"/>
</dbReference>
<dbReference type="InterPro" id="IPR006626">
    <property type="entry name" value="PbH1"/>
</dbReference>
<feature type="domain" description="BT-1020-like structural beta-sandwich" evidence="2">
    <location>
        <begin position="574"/>
        <end position="673"/>
    </location>
</feature>
<dbReference type="SMART" id="SM00710">
    <property type="entry name" value="PbH1"/>
    <property type="match status" value="8"/>
</dbReference>
<sequence length="707" mass="73188">MSHPRSTVLACAALLGVALAPAPAFATNTGYYVDCSAASNGTGTLASPFNNLAAVHAVTLSAGDTVNFQHGVTCTGQFAPVGSGTSSSKIVIGAYGTGTARPRIDANGATQAVLLSNNAYLTLQDLELTATGDNTTTRRGVYVYGADAGTLHGVTVRDLYIHDVRGKMPSAFPGSPDGSPIGKWKDASGGIVVDAQGGTTQTAFDGLLIEDNELRGVDREGIYFWSNWCRRPELVAWNDATTGCVQNWFPHTNAVIRGNRLYDIGGDGIVPKTATGTLVEHNTLIGFNRRSDSNNAGMWNANTVNTTFQYNEAAGALTDKDSMGFDVDQSTDGTVVQYNYSHDNAGGFAMICPVAAAKNFVIRNNISVNDGTRLIRICAGTAQNGQIYNNTMVVGNGLTPKVVKDEAPTNTRSISFTNNIVSNEGSGNLPWALPNSGFTIDHNAFHNVTGPATATNTVTAPHGLLAAQVRDPNGYRLGTGAATLGAGVLVSGNGGKDYFGAPVSGSGAPNIGAVNSAGACAPTQTYRFDTDTLGSGPAGWTSSGNVAVASVPGTSYPWGEYGQSVTLTRGATEARTNTTVTVSGDTHVSLRVRADQTTVPLGVHLLDASGVEVIKTSLAASGKLAYTANGSWTETGSYEAGQWYVLDIFVHPATGTYDFTVNGTPVVTGAHTGPSTNTITQARARVQTGSPAGSFGVDDLLVRPASC</sequence>
<dbReference type="InterPro" id="IPR054490">
    <property type="entry name" value="BT_1020-like_b-sandwich_1"/>
</dbReference>
<dbReference type="SUPFAM" id="SSF51126">
    <property type="entry name" value="Pectin lyase-like"/>
    <property type="match status" value="1"/>
</dbReference>
<evidence type="ECO:0000313" key="3">
    <source>
        <dbReference type="EMBL" id="MBG6135994.1"/>
    </source>
</evidence>
<dbReference type="Proteomes" id="UP000622552">
    <property type="component" value="Unassembled WGS sequence"/>
</dbReference>
<evidence type="ECO:0000313" key="4">
    <source>
        <dbReference type="Proteomes" id="UP000622552"/>
    </source>
</evidence>
<dbReference type="EMBL" id="JADOUF010000001">
    <property type="protein sequence ID" value="MBG6135994.1"/>
    <property type="molecule type" value="Genomic_DNA"/>
</dbReference>
<evidence type="ECO:0000259" key="2">
    <source>
        <dbReference type="Pfam" id="PF22585"/>
    </source>
</evidence>